<dbReference type="Proteomes" id="UP001056500">
    <property type="component" value="Chromosome"/>
</dbReference>
<evidence type="ECO:0000256" key="5">
    <source>
        <dbReference type="ARBA" id="ARBA00022989"/>
    </source>
</evidence>
<keyword evidence="4 7" id="KW-0812">Transmembrane</keyword>
<name>A0ABY4WGR9_9BACL</name>
<feature type="transmembrane region" description="Helical" evidence="7">
    <location>
        <begin position="130"/>
        <end position="148"/>
    </location>
</feature>
<accession>A0ABY4WGR9</accession>
<feature type="transmembrane region" description="Helical" evidence="7">
    <location>
        <begin position="217"/>
        <end position="242"/>
    </location>
</feature>
<organism evidence="9 10">
    <name type="scientific">Brevibacillus ruminantium</name>
    <dbReference type="NCBI Taxonomy" id="2950604"/>
    <lineage>
        <taxon>Bacteria</taxon>
        <taxon>Bacillati</taxon>
        <taxon>Bacillota</taxon>
        <taxon>Bacilli</taxon>
        <taxon>Bacillales</taxon>
        <taxon>Paenibacillaceae</taxon>
        <taxon>Brevibacillus</taxon>
    </lineage>
</organism>
<keyword evidence="5 7" id="KW-1133">Transmembrane helix</keyword>
<sequence>MSASVRIRGFTMVIVASILWGVSGTVAQSLMQHYQFQTDWLVAVRLLSSGVILLALSLLGQHRQNVWHLLRSGGDFVRLLIFSILGMLAVQYTFFAAIEAGNAATATLLQYLGPVFLVLYFIIRTRKLPSLAQVTALVLALGGTYFLITGGNPGKLTISAGALAWGLASALALAFYTVYPTLLLGRWGSTVVLGWSMLIGGVVLGLSTQTWTYTEMIWTLPSVLAVLFIILFGTLIPFYLYVDSLNYIRPTETSLLASAEPLSAVITAVFWLHVSFGLFEWIGCLCIIGTVFALSRHREKPKEVSLGVASDETRRGKLEKV</sequence>
<evidence type="ECO:0000256" key="6">
    <source>
        <dbReference type="ARBA" id="ARBA00023136"/>
    </source>
</evidence>
<feature type="transmembrane region" description="Helical" evidence="7">
    <location>
        <begin position="40"/>
        <end position="59"/>
    </location>
</feature>
<dbReference type="InterPro" id="IPR000620">
    <property type="entry name" value="EamA_dom"/>
</dbReference>
<feature type="transmembrane region" description="Helical" evidence="7">
    <location>
        <begin position="104"/>
        <end position="123"/>
    </location>
</feature>
<feature type="domain" description="EamA" evidence="8">
    <location>
        <begin position="163"/>
        <end position="295"/>
    </location>
</feature>
<feature type="transmembrane region" description="Helical" evidence="7">
    <location>
        <begin position="191"/>
        <end position="211"/>
    </location>
</feature>
<reference evidence="9" key="1">
    <citation type="submission" date="2022-06" db="EMBL/GenBank/DDBJ databases">
        <title>Genome sequencing of Brevibacillus sp. BB3-R1.</title>
        <authorList>
            <person name="Heo J."/>
            <person name="Lee D."/>
            <person name="Won M."/>
            <person name="Han B.-H."/>
            <person name="Hong S.-B."/>
            <person name="Kwon S.-W."/>
        </authorList>
    </citation>
    <scope>NUCLEOTIDE SEQUENCE</scope>
    <source>
        <strain evidence="9">BB3-R1</strain>
    </source>
</reference>
<feature type="transmembrane region" description="Helical" evidence="7">
    <location>
        <begin position="254"/>
        <end position="272"/>
    </location>
</feature>
<evidence type="ECO:0000313" key="9">
    <source>
        <dbReference type="EMBL" id="USG66228.1"/>
    </source>
</evidence>
<feature type="transmembrane region" description="Helical" evidence="7">
    <location>
        <begin position="160"/>
        <end position="179"/>
    </location>
</feature>
<evidence type="ECO:0000256" key="1">
    <source>
        <dbReference type="ARBA" id="ARBA00004651"/>
    </source>
</evidence>
<dbReference type="EMBL" id="CP098755">
    <property type="protein sequence ID" value="USG66228.1"/>
    <property type="molecule type" value="Genomic_DNA"/>
</dbReference>
<dbReference type="Pfam" id="PF00892">
    <property type="entry name" value="EamA"/>
    <property type="match status" value="2"/>
</dbReference>
<dbReference type="RefSeq" id="WP_251873335.1">
    <property type="nucleotide sequence ID" value="NZ_CP098755.1"/>
</dbReference>
<dbReference type="PANTHER" id="PTHR32322">
    <property type="entry name" value="INNER MEMBRANE TRANSPORTER"/>
    <property type="match status" value="1"/>
</dbReference>
<comment type="subcellular location">
    <subcellularLocation>
        <location evidence="1">Cell membrane</location>
        <topology evidence="1">Multi-pass membrane protein</topology>
    </subcellularLocation>
</comment>
<evidence type="ECO:0000256" key="2">
    <source>
        <dbReference type="ARBA" id="ARBA00007362"/>
    </source>
</evidence>
<feature type="transmembrane region" description="Helical" evidence="7">
    <location>
        <begin position="278"/>
        <end position="295"/>
    </location>
</feature>
<keyword evidence="6 7" id="KW-0472">Membrane</keyword>
<comment type="similarity">
    <text evidence="2">Belongs to the EamA transporter family.</text>
</comment>
<evidence type="ECO:0000259" key="8">
    <source>
        <dbReference type="Pfam" id="PF00892"/>
    </source>
</evidence>
<keyword evidence="10" id="KW-1185">Reference proteome</keyword>
<dbReference type="InterPro" id="IPR037185">
    <property type="entry name" value="EmrE-like"/>
</dbReference>
<evidence type="ECO:0000256" key="4">
    <source>
        <dbReference type="ARBA" id="ARBA00022692"/>
    </source>
</evidence>
<evidence type="ECO:0000256" key="3">
    <source>
        <dbReference type="ARBA" id="ARBA00022475"/>
    </source>
</evidence>
<evidence type="ECO:0000256" key="7">
    <source>
        <dbReference type="SAM" id="Phobius"/>
    </source>
</evidence>
<gene>
    <name evidence="9" type="ORF">NDK47_02515</name>
</gene>
<feature type="domain" description="EamA" evidence="8">
    <location>
        <begin position="9"/>
        <end position="148"/>
    </location>
</feature>
<protein>
    <submittedName>
        <fullName evidence="9">EamA family transporter</fullName>
    </submittedName>
</protein>
<keyword evidence="3" id="KW-1003">Cell membrane</keyword>
<feature type="transmembrane region" description="Helical" evidence="7">
    <location>
        <begin position="79"/>
        <end position="98"/>
    </location>
</feature>
<proteinExistence type="inferred from homology"/>
<evidence type="ECO:0000313" key="10">
    <source>
        <dbReference type="Proteomes" id="UP001056500"/>
    </source>
</evidence>
<dbReference type="SUPFAM" id="SSF103481">
    <property type="entry name" value="Multidrug resistance efflux transporter EmrE"/>
    <property type="match status" value="2"/>
</dbReference>
<dbReference type="InterPro" id="IPR050638">
    <property type="entry name" value="AA-Vitamin_Transporters"/>
</dbReference>
<dbReference type="PANTHER" id="PTHR32322:SF18">
    <property type="entry name" value="S-ADENOSYLMETHIONINE_S-ADENOSYLHOMOCYSTEINE TRANSPORTER"/>
    <property type="match status" value="1"/>
</dbReference>